<reference evidence="2" key="1">
    <citation type="submission" date="2016-10" db="EMBL/GenBank/DDBJ databases">
        <authorList>
            <person name="Varghese N."/>
            <person name="Submissions S."/>
        </authorList>
    </citation>
    <scope>NUCLEOTIDE SEQUENCE [LARGE SCALE GENOMIC DNA]</scope>
    <source>
        <strain evidence="2">DSM 19181</strain>
    </source>
</reference>
<sequence>MVELRLLVVREDIQFMGTTGTSTGVHLDFQILKNDTNVDPGPYIGL</sequence>
<dbReference type="EMBL" id="FNFK01000041">
    <property type="protein sequence ID" value="SDK58969.1"/>
    <property type="molecule type" value="Genomic_DNA"/>
</dbReference>
<proteinExistence type="predicted"/>
<dbReference type="AlphaFoldDB" id="A0A1G9D4X9"/>
<dbReference type="SUPFAM" id="SSF51261">
    <property type="entry name" value="Duplicated hybrid motif"/>
    <property type="match status" value="1"/>
</dbReference>
<dbReference type="Gene3D" id="2.70.70.10">
    <property type="entry name" value="Glucose Permease (Domain IIA)"/>
    <property type="match status" value="1"/>
</dbReference>
<dbReference type="RefSeq" id="WP_176759659.1">
    <property type="nucleotide sequence ID" value="NZ_FNFK01000041.1"/>
</dbReference>
<evidence type="ECO:0000313" key="2">
    <source>
        <dbReference type="Proteomes" id="UP000199433"/>
    </source>
</evidence>
<organism evidence="1 2">
    <name type="scientific">Alkalibacterium thalassium</name>
    <dbReference type="NCBI Taxonomy" id="426701"/>
    <lineage>
        <taxon>Bacteria</taxon>
        <taxon>Bacillati</taxon>
        <taxon>Bacillota</taxon>
        <taxon>Bacilli</taxon>
        <taxon>Lactobacillales</taxon>
        <taxon>Carnobacteriaceae</taxon>
        <taxon>Alkalibacterium</taxon>
    </lineage>
</organism>
<protein>
    <submittedName>
        <fullName evidence="1">Uncharacterized protein</fullName>
    </submittedName>
</protein>
<dbReference type="Proteomes" id="UP000199433">
    <property type="component" value="Unassembled WGS sequence"/>
</dbReference>
<name>A0A1G9D4X9_9LACT</name>
<dbReference type="STRING" id="426701.SAMN04488098_10414"/>
<evidence type="ECO:0000313" key="1">
    <source>
        <dbReference type="EMBL" id="SDK58969.1"/>
    </source>
</evidence>
<keyword evidence="2" id="KW-1185">Reference proteome</keyword>
<accession>A0A1G9D4X9</accession>
<dbReference type="InterPro" id="IPR011055">
    <property type="entry name" value="Dup_hybrid_motif"/>
</dbReference>
<gene>
    <name evidence="1" type="ORF">SAMN04488098_10414</name>
</gene>